<dbReference type="InterPro" id="IPR029063">
    <property type="entry name" value="SAM-dependent_MTases_sf"/>
</dbReference>
<dbReference type="AlphaFoldDB" id="A0A9Q8Z640"/>
<dbReference type="OrthoDB" id="3647at2759"/>
<accession>A0A9Q8Z640</accession>
<feature type="region of interest" description="Disordered" evidence="1">
    <location>
        <begin position="202"/>
        <end position="231"/>
    </location>
</feature>
<dbReference type="EMBL" id="CP089275">
    <property type="protein sequence ID" value="USP75559.1"/>
    <property type="molecule type" value="Genomic_DNA"/>
</dbReference>
<dbReference type="SUPFAM" id="SSF53335">
    <property type="entry name" value="S-adenosyl-L-methionine-dependent methyltransferases"/>
    <property type="match status" value="1"/>
</dbReference>
<protein>
    <recommendedName>
        <fullName evidence="2">Methyltransferase type 12 domain-containing protein</fullName>
    </recommendedName>
</protein>
<dbReference type="Gene3D" id="3.40.50.150">
    <property type="entry name" value="Vaccinia Virus protein VP39"/>
    <property type="match status" value="1"/>
</dbReference>
<dbReference type="PANTHER" id="PTHR43591">
    <property type="entry name" value="METHYLTRANSFERASE"/>
    <property type="match status" value="1"/>
</dbReference>
<keyword evidence="4" id="KW-1185">Reference proteome</keyword>
<dbReference type="Pfam" id="PF08242">
    <property type="entry name" value="Methyltransf_12"/>
    <property type="match status" value="1"/>
</dbReference>
<organism evidence="3 4">
    <name type="scientific">Curvularia clavata</name>
    <dbReference type="NCBI Taxonomy" id="95742"/>
    <lineage>
        <taxon>Eukaryota</taxon>
        <taxon>Fungi</taxon>
        <taxon>Dikarya</taxon>
        <taxon>Ascomycota</taxon>
        <taxon>Pezizomycotina</taxon>
        <taxon>Dothideomycetes</taxon>
        <taxon>Pleosporomycetidae</taxon>
        <taxon>Pleosporales</taxon>
        <taxon>Pleosporineae</taxon>
        <taxon>Pleosporaceae</taxon>
        <taxon>Curvularia</taxon>
    </lineage>
</organism>
<reference evidence="3" key="1">
    <citation type="submission" date="2021-12" db="EMBL/GenBank/DDBJ databases">
        <title>Curvularia clavata genome.</title>
        <authorList>
            <person name="Cao Y."/>
        </authorList>
    </citation>
    <scope>NUCLEOTIDE SEQUENCE</scope>
    <source>
        <strain evidence="3">Yc1106</strain>
    </source>
</reference>
<evidence type="ECO:0000259" key="2">
    <source>
        <dbReference type="Pfam" id="PF08242"/>
    </source>
</evidence>
<gene>
    <name evidence="3" type="ORF">yc1106_02833</name>
</gene>
<evidence type="ECO:0000256" key="1">
    <source>
        <dbReference type="SAM" id="MobiDB-lite"/>
    </source>
</evidence>
<dbReference type="InterPro" id="IPR013217">
    <property type="entry name" value="Methyltransf_12"/>
</dbReference>
<dbReference type="VEuPathDB" id="FungiDB:yc1106_02833"/>
<dbReference type="PANTHER" id="PTHR43591:SF108">
    <property type="entry name" value="S-ADENOSYL-L-METHIONINE-DEPENDENT METHYLTRANSFERASE"/>
    <property type="match status" value="1"/>
</dbReference>
<dbReference type="CDD" id="cd02440">
    <property type="entry name" value="AdoMet_MTases"/>
    <property type="match status" value="1"/>
</dbReference>
<dbReference type="Proteomes" id="UP001056012">
    <property type="component" value="Chromosome 2"/>
</dbReference>
<sequence>MSTSTETLAQVNRKYWDIASEDCHRAQWVNDLQEQIGTFLADPSSSAWLGLPANNSTQEKMLDYACGDGLPSRTLKPHFKSCIGIDVSAGMLAKYNATAARLGLGPDEMMGVRGDLFAEPLEPTDPPLPEDRLQNFDLVAICMALHHMQDIQLAISKLAERLRPGGTLLIIDWAQINGATAAQREFLGNVKNKNVLAKNEQESGMGHGHDHQKQHHQFIDPQQPWKPHPASHTITHDSFTEEQITELFDNAGCTEVRWKLADKLSDVPGARAGKMQLFWARATKGDGK</sequence>
<evidence type="ECO:0000313" key="3">
    <source>
        <dbReference type="EMBL" id="USP75559.1"/>
    </source>
</evidence>
<name>A0A9Q8Z640_CURCL</name>
<evidence type="ECO:0000313" key="4">
    <source>
        <dbReference type="Proteomes" id="UP001056012"/>
    </source>
</evidence>
<proteinExistence type="predicted"/>
<feature type="domain" description="Methyltransferase type 12" evidence="2">
    <location>
        <begin position="62"/>
        <end position="168"/>
    </location>
</feature>